<feature type="domain" description="Agenet-like" evidence="3">
    <location>
        <begin position="169"/>
        <end position="204"/>
    </location>
</feature>
<dbReference type="Pfam" id="PF17904">
    <property type="entry name" value="KH_9"/>
    <property type="match status" value="1"/>
</dbReference>
<dbReference type="InterPro" id="IPR040472">
    <property type="entry name" value="FMRP_KH0"/>
</dbReference>
<dbReference type="GO" id="GO:0048513">
    <property type="term" value="P:animal organ development"/>
    <property type="evidence" value="ECO:0007669"/>
    <property type="project" value="TreeGrafter"/>
</dbReference>
<dbReference type="AlphaFoldDB" id="A0A3N0YQJ6"/>
<dbReference type="GO" id="GO:0099577">
    <property type="term" value="P:regulation of translation at presynapse, modulating synaptic transmission"/>
    <property type="evidence" value="ECO:0007669"/>
    <property type="project" value="TreeGrafter"/>
</dbReference>
<sequence length="392" mass="43852">MLTLLLINPLSGVEIAMQIQTIGLFCYHSKVIGLSENSFDPAKIASKLRELGDDYDEKVIQPLIKNVQRAAADQVVTVFTDSVDSMCKMWVVERAEVASEKQLLKAAITLGLYMKENCPDMTNAVEVAVTGFINNRLTNWIAEQGGWHQSSTRPATNYTPASFSASGSYKDFIKDVHEDSLVIVFENKWQPERQLPFSDVRLMPSADYHKEICKGDESFRKAIRANYTPIAQSTNKSTVKRAVLLSDMHFWSIHAKLMLMSNNEEATKHLETSKQLAFVFQEEVRVHKDLMGLAFSSHGTNNQQACKVPSITAIELEEELHIQDQWRDPRGSKSGQKWQLASAYQEEVWMHEDLIGLAFSSHGTNSAAIEAVVAVTMAAILREALPAVTDSQ</sequence>
<evidence type="ECO:0000313" key="5">
    <source>
        <dbReference type="Proteomes" id="UP000281406"/>
    </source>
</evidence>
<dbReference type="SUPFAM" id="SSF56854">
    <property type="entry name" value="Bcl-2 inhibitors of programmed cell death"/>
    <property type="match status" value="1"/>
</dbReference>
<dbReference type="GO" id="GO:0042981">
    <property type="term" value="P:regulation of apoptotic process"/>
    <property type="evidence" value="ECO:0007669"/>
    <property type="project" value="InterPro"/>
</dbReference>
<dbReference type="InterPro" id="IPR036612">
    <property type="entry name" value="KH_dom_type_1_sf"/>
</dbReference>
<dbReference type="GO" id="GO:0043488">
    <property type="term" value="P:regulation of mRNA stability"/>
    <property type="evidence" value="ECO:0007669"/>
    <property type="project" value="TreeGrafter"/>
</dbReference>
<dbReference type="Gene3D" id="2.30.30.140">
    <property type="match status" value="1"/>
</dbReference>
<dbReference type="GO" id="GO:0051028">
    <property type="term" value="P:mRNA transport"/>
    <property type="evidence" value="ECO:0007669"/>
    <property type="project" value="TreeGrafter"/>
</dbReference>
<dbReference type="PANTHER" id="PTHR10603">
    <property type="entry name" value="FRAGILE X MENTAL RETARDATION SYNDROME-RELATED PROTEIN"/>
    <property type="match status" value="1"/>
</dbReference>
<dbReference type="GO" id="GO:0003730">
    <property type="term" value="F:mRNA 3'-UTR binding"/>
    <property type="evidence" value="ECO:0007669"/>
    <property type="project" value="TreeGrafter"/>
</dbReference>
<dbReference type="Proteomes" id="UP000281406">
    <property type="component" value="Unassembled WGS sequence"/>
</dbReference>
<gene>
    <name evidence="4" type="ORF">DPX16_2190</name>
</gene>
<dbReference type="GO" id="GO:0010494">
    <property type="term" value="C:cytoplasmic stress granule"/>
    <property type="evidence" value="ECO:0007669"/>
    <property type="project" value="TreeGrafter"/>
</dbReference>
<dbReference type="PROSITE" id="PS50062">
    <property type="entry name" value="BCL2_FAMILY"/>
    <property type="match status" value="1"/>
</dbReference>
<dbReference type="GO" id="GO:0005634">
    <property type="term" value="C:nucleus"/>
    <property type="evidence" value="ECO:0007669"/>
    <property type="project" value="TreeGrafter"/>
</dbReference>
<reference evidence="4 5" key="1">
    <citation type="submission" date="2018-10" db="EMBL/GenBank/DDBJ databases">
        <title>Genome assembly for a Yunnan-Guizhou Plateau 3E fish, Anabarilius grahami (Regan), and its evolutionary and genetic applications.</title>
        <authorList>
            <person name="Jiang W."/>
        </authorList>
    </citation>
    <scope>NUCLEOTIDE SEQUENCE [LARGE SCALE GENOMIC DNA]</scope>
    <source>
        <strain evidence="4">AG-KIZ</strain>
        <tissue evidence="4">Muscle</tissue>
    </source>
</reference>
<dbReference type="GO" id="GO:0098793">
    <property type="term" value="C:presynapse"/>
    <property type="evidence" value="ECO:0007669"/>
    <property type="project" value="GOC"/>
</dbReference>
<dbReference type="GO" id="GO:0045727">
    <property type="term" value="P:positive regulation of translation"/>
    <property type="evidence" value="ECO:0007669"/>
    <property type="project" value="TreeGrafter"/>
</dbReference>
<proteinExistence type="predicted"/>
<dbReference type="Gene3D" id="1.10.437.10">
    <property type="entry name" value="Blc2-like"/>
    <property type="match status" value="1"/>
</dbReference>
<dbReference type="Pfam" id="PF18336">
    <property type="entry name" value="Tudor_FRX1"/>
    <property type="match status" value="1"/>
</dbReference>
<dbReference type="InterPro" id="IPR040148">
    <property type="entry name" value="FMR1"/>
</dbReference>
<dbReference type="GO" id="GO:0045182">
    <property type="term" value="F:translation regulator activity"/>
    <property type="evidence" value="ECO:0007669"/>
    <property type="project" value="TreeGrafter"/>
</dbReference>
<evidence type="ECO:0000259" key="2">
    <source>
        <dbReference type="Pfam" id="PF17904"/>
    </source>
</evidence>
<evidence type="ECO:0000259" key="3">
    <source>
        <dbReference type="Pfam" id="PF18336"/>
    </source>
</evidence>
<comment type="caution">
    <text evidence="4">The sequence shown here is derived from an EMBL/GenBank/DDBJ whole genome shotgun (WGS) entry which is preliminary data.</text>
</comment>
<dbReference type="InterPro" id="IPR036834">
    <property type="entry name" value="Bcl-2-like_sf"/>
</dbReference>
<dbReference type="GO" id="GO:0048170">
    <property type="term" value="P:positive regulation of long-term neuronal synaptic plasticity"/>
    <property type="evidence" value="ECO:0007669"/>
    <property type="project" value="TreeGrafter"/>
</dbReference>
<name>A0A3N0YQJ6_ANAGA</name>
<dbReference type="Gene3D" id="3.30.1370.10">
    <property type="entry name" value="K Homology domain, type 1"/>
    <property type="match status" value="1"/>
</dbReference>
<feature type="domain" description="Synaptic functional regulator FMRP KH0" evidence="2">
    <location>
        <begin position="209"/>
        <end position="268"/>
    </location>
</feature>
<dbReference type="InterPro" id="IPR041560">
    <property type="entry name" value="Tudor_FRM1"/>
</dbReference>
<keyword evidence="1" id="KW-0053">Apoptosis</keyword>
<evidence type="ECO:0000256" key="1">
    <source>
        <dbReference type="ARBA" id="ARBA00022703"/>
    </source>
</evidence>
<dbReference type="GO" id="GO:0043005">
    <property type="term" value="C:neuron projection"/>
    <property type="evidence" value="ECO:0007669"/>
    <property type="project" value="TreeGrafter"/>
</dbReference>
<keyword evidence="5" id="KW-1185">Reference proteome</keyword>
<dbReference type="OrthoDB" id="9950208at2759"/>
<organism evidence="4 5">
    <name type="scientific">Anabarilius grahami</name>
    <name type="common">Kanglang fish</name>
    <name type="synonym">Barilius grahami</name>
    <dbReference type="NCBI Taxonomy" id="495550"/>
    <lineage>
        <taxon>Eukaryota</taxon>
        <taxon>Metazoa</taxon>
        <taxon>Chordata</taxon>
        <taxon>Craniata</taxon>
        <taxon>Vertebrata</taxon>
        <taxon>Euteleostomi</taxon>
        <taxon>Actinopterygii</taxon>
        <taxon>Neopterygii</taxon>
        <taxon>Teleostei</taxon>
        <taxon>Ostariophysi</taxon>
        <taxon>Cypriniformes</taxon>
        <taxon>Xenocyprididae</taxon>
        <taxon>Xenocypridinae</taxon>
        <taxon>Xenocypridinae incertae sedis</taxon>
        <taxon>Anabarilius</taxon>
    </lineage>
</organism>
<dbReference type="PANTHER" id="PTHR10603:SF3">
    <property type="entry name" value="RNA-BINDING PROTEIN FXR2"/>
    <property type="match status" value="1"/>
</dbReference>
<dbReference type="EMBL" id="RJVU01029889">
    <property type="protein sequence ID" value="ROL48483.1"/>
    <property type="molecule type" value="Genomic_DNA"/>
</dbReference>
<accession>A0A3N0YQJ6</accession>
<dbReference type="InterPro" id="IPR002475">
    <property type="entry name" value="Bcl2-like"/>
</dbReference>
<dbReference type="GO" id="GO:0006915">
    <property type="term" value="P:apoptotic process"/>
    <property type="evidence" value="ECO:0007669"/>
    <property type="project" value="UniProtKB-KW"/>
</dbReference>
<protein>
    <submittedName>
        <fullName evidence="4">Fragile X mental retardation syndrome-related protein 2</fullName>
    </submittedName>
</protein>
<evidence type="ECO:0000313" key="4">
    <source>
        <dbReference type="EMBL" id="ROL48483.1"/>
    </source>
</evidence>